<feature type="region of interest" description="Disordered" evidence="8">
    <location>
        <begin position="742"/>
        <end position="763"/>
    </location>
</feature>
<name>A0A8J6HQ55_TENMO</name>
<evidence type="ECO:0000256" key="8">
    <source>
        <dbReference type="SAM" id="MobiDB-lite"/>
    </source>
</evidence>
<evidence type="ECO:0000313" key="11">
    <source>
        <dbReference type="Proteomes" id="UP000719412"/>
    </source>
</evidence>
<organism evidence="10 11">
    <name type="scientific">Tenebrio molitor</name>
    <name type="common">Yellow mealworm beetle</name>
    <dbReference type="NCBI Taxonomy" id="7067"/>
    <lineage>
        <taxon>Eukaryota</taxon>
        <taxon>Metazoa</taxon>
        <taxon>Ecdysozoa</taxon>
        <taxon>Arthropoda</taxon>
        <taxon>Hexapoda</taxon>
        <taxon>Insecta</taxon>
        <taxon>Pterygota</taxon>
        <taxon>Neoptera</taxon>
        <taxon>Endopterygota</taxon>
        <taxon>Coleoptera</taxon>
        <taxon>Polyphaga</taxon>
        <taxon>Cucujiformia</taxon>
        <taxon>Tenebrionidae</taxon>
        <taxon>Tenebrio</taxon>
    </lineage>
</organism>
<dbReference type="InterPro" id="IPR021109">
    <property type="entry name" value="Peptidase_aspartic_dom_sf"/>
</dbReference>
<sequence length="763" mass="87004">MAVVDYNSTVNCIAARLSPTPGHRCEVHLEVATENETTLTMGIVYVGIVVGDITYPSTRLFVVPDLRDDVILGHEWLEAARASVCCAQQCVHHGTHRRSTTYWRKTKGMTPVDVDNRPLPELQHQLAAPHLTVFLDTVREFVGVMDATGNEMLTAGVVERSDSEYCTPVVLVKKKDGTVRFCADYRRLNALTKDEAAPLPRIQEVLRDFGNGQVFSSLDLKSGYWQIPMDPMLNGLLSKCATYEEHIDAQRYHINEQECLAAVFAIKNYRPYLEDKPFLLRTDNKCLLWLNGAKDSNAKLTGWSLLLQEFNFRVEHCPGKNNELPDVLSRQPEDVEVPDDTEDVDRMLVPKREDEGTAATERVCAIDVPTLMDEVEGIKLADPEFPKGPGERKFAEIYDVVDDHLVKRDGQRVWVPEAARSGYFTNSTTYRRPVTQVTKKPCVQSLANTPGQQPAATFGRAPLRAYDLERPWQTIAVDFMELYATTREGNKYTLVVKDLFTRWVEPFPVKGATTKTTVKLLENEVFCRWGYPQAVITDNRTQFKSNRLKRACHRWRIRHWPMANYYPRANPTEQKGLFNICRRRNAATGQSPSHLFMGYDLRMPGQWEMDSGPLETTPDQRREEALSLQRCYRRRYIRSGAPVPIFQLNDLVLIRHHVKREFEPTTATGSRERAEDQTKTRPILLTKAKMKHHPSTWIAWSPPRHRRKTSFGVTVDDTVANKLHETCPHGTLTTLLLTAEISPSEEMRNRQVKSGTRPSTPTD</sequence>
<dbReference type="InterPro" id="IPR001584">
    <property type="entry name" value="Integrase_cat-core"/>
</dbReference>
<keyword evidence="6" id="KW-0378">Hydrolase</keyword>
<gene>
    <name evidence="10" type="ORF">GEV33_004017</name>
</gene>
<comment type="caution">
    <text evidence="10">The sequence shown here is derived from an EMBL/GenBank/DDBJ whole genome shotgun (WGS) entry which is preliminary data.</text>
</comment>
<dbReference type="InterPro" id="IPR041373">
    <property type="entry name" value="RT_RNaseH"/>
</dbReference>
<dbReference type="CDD" id="cd01647">
    <property type="entry name" value="RT_LTR"/>
    <property type="match status" value="1"/>
</dbReference>
<dbReference type="GO" id="GO:0015074">
    <property type="term" value="P:DNA integration"/>
    <property type="evidence" value="ECO:0007669"/>
    <property type="project" value="InterPro"/>
</dbReference>
<dbReference type="SUPFAM" id="SSF53098">
    <property type="entry name" value="Ribonuclease H-like"/>
    <property type="match status" value="1"/>
</dbReference>
<dbReference type="AlphaFoldDB" id="A0A8J6HQ55"/>
<dbReference type="CDD" id="cd09274">
    <property type="entry name" value="RNase_HI_RT_Ty3"/>
    <property type="match status" value="1"/>
</dbReference>
<dbReference type="PROSITE" id="PS50994">
    <property type="entry name" value="INTEGRASE"/>
    <property type="match status" value="1"/>
</dbReference>
<dbReference type="PANTHER" id="PTHR37984:SF5">
    <property type="entry name" value="PROTEIN NYNRIN-LIKE"/>
    <property type="match status" value="1"/>
</dbReference>
<evidence type="ECO:0000313" key="10">
    <source>
        <dbReference type="EMBL" id="KAH0818774.1"/>
    </source>
</evidence>
<evidence type="ECO:0000256" key="6">
    <source>
        <dbReference type="ARBA" id="ARBA00022801"/>
    </source>
</evidence>
<dbReference type="Pfam" id="PF00665">
    <property type="entry name" value="rve"/>
    <property type="match status" value="1"/>
</dbReference>
<dbReference type="Gene3D" id="2.40.70.10">
    <property type="entry name" value="Acid Proteases"/>
    <property type="match status" value="1"/>
</dbReference>
<dbReference type="EC" id="2.7.7.49" evidence="1"/>
<evidence type="ECO:0000256" key="7">
    <source>
        <dbReference type="ARBA" id="ARBA00022918"/>
    </source>
</evidence>
<dbReference type="GO" id="GO:0016787">
    <property type="term" value="F:hydrolase activity"/>
    <property type="evidence" value="ECO:0007669"/>
    <property type="project" value="UniProtKB-KW"/>
</dbReference>
<dbReference type="InterPro" id="IPR050951">
    <property type="entry name" value="Retrovirus_Pol_polyprotein"/>
</dbReference>
<dbReference type="GO" id="GO:0003676">
    <property type="term" value="F:nucleic acid binding"/>
    <property type="evidence" value="ECO:0007669"/>
    <property type="project" value="InterPro"/>
</dbReference>
<evidence type="ECO:0000259" key="9">
    <source>
        <dbReference type="PROSITE" id="PS50994"/>
    </source>
</evidence>
<dbReference type="GO" id="GO:0003964">
    <property type="term" value="F:RNA-directed DNA polymerase activity"/>
    <property type="evidence" value="ECO:0007669"/>
    <property type="project" value="UniProtKB-KW"/>
</dbReference>
<dbReference type="PANTHER" id="PTHR37984">
    <property type="entry name" value="PROTEIN CBG26694"/>
    <property type="match status" value="1"/>
</dbReference>
<evidence type="ECO:0000256" key="3">
    <source>
        <dbReference type="ARBA" id="ARBA00022695"/>
    </source>
</evidence>
<dbReference type="Gene3D" id="3.30.70.270">
    <property type="match status" value="1"/>
</dbReference>
<dbReference type="InterPro" id="IPR043502">
    <property type="entry name" value="DNA/RNA_pol_sf"/>
</dbReference>
<keyword evidence="4" id="KW-0540">Nuclease</keyword>
<feature type="compositionally biased region" description="Polar residues" evidence="8">
    <location>
        <begin position="752"/>
        <end position="763"/>
    </location>
</feature>
<feature type="domain" description="Integrase catalytic" evidence="9">
    <location>
        <begin position="467"/>
        <end position="570"/>
    </location>
</feature>
<dbReference type="EMBL" id="JABDTM020016699">
    <property type="protein sequence ID" value="KAH0818774.1"/>
    <property type="molecule type" value="Genomic_DNA"/>
</dbReference>
<dbReference type="InterPro" id="IPR043128">
    <property type="entry name" value="Rev_trsase/Diguanyl_cyclase"/>
</dbReference>
<dbReference type="InterPro" id="IPR036397">
    <property type="entry name" value="RNaseH_sf"/>
</dbReference>
<protein>
    <recommendedName>
        <fullName evidence="1">RNA-directed DNA polymerase</fullName>
        <ecNumber evidence="1">2.7.7.49</ecNumber>
    </recommendedName>
</protein>
<reference evidence="10" key="1">
    <citation type="journal article" date="2020" name="J Insects Food Feed">
        <title>The yellow mealworm (Tenebrio molitor) genome: a resource for the emerging insects as food and feed industry.</title>
        <authorList>
            <person name="Eriksson T."/>
            <person name="Andere A."/>
            <person name="Kelstrup H."/>
            <person name="Emery V."/>
            <person name="Picard C."/>
        </authorList>
    </citation>
    <scope>NUCLEOTIDE SEQUENCE</scope>
    <source>
        <strain evidence="10">Stoneville</strain>
        <tissue evidence="10">Whole head</tissue>
    </source>
</reference>
<keyword evidence="3" id="KW-0548">Nucleotidyltransferase</keyword>
<keyword evidence="11" id="KW-1185">Reference proteome</keyword>
<dbReference type="Gene3D" id="3.30.420.10">
    <property type="entry name" value="Ribonuclease H-like superfamily/Ribonuclease H"/>
    <property type="match status" value="1"/>
</dbReference>
<dbReference type="Pfam" id="PF17917">
    <property type="entry name" value="RT_RNaseH"/>
    <property type="match status" value="1"/>
</dbReference>
<dbReference type="GO" id="GO:0004519">
    <property type="term" value="F:endonuclease activity"/>
    <property type="evidence" value="ECO:0007669"/>
    <property type="project" value="UniProtKB-KW"/>
</dbReference>
<dbReference type="GO" id="GO:0042575">
    <property type="term" value="C:DNA polymerase complex"/>
    <property type="evidence" value="ECO:0007669"/>
    <property type="project" value="UniProtKB-ARBA"/>
</dbReference>
<accession>A0A8J6HQ55</accession>
<evidence type="ECO:0000256" key="1">
    <source>
        <dbReference type="ARBA" id="ARBA00012493"/>
    </source>
</evidence>
<evidence type="ECO:0000256" key="4">
    <source>
        <dbReference type="ARBA" id="ARBA00022722"/>
    </source>
</evidence>
<dbReference type="Proteomes" id="UP000719412">
    <property type="component" value="Unassembled WGS sequence"/>
</dbReference>
<proteinExistence type="predicted"/>
<evidence type="ECO:0000256" key="5">
    <source>
        <dbReference type="ARBA" id="ARBA00022759"/>
    </source>
</evidence>
<reference evidence="10" key="2">
    <citation type="submission" date="2021-08" db="EMBL/GenBank/DDBJ databases">
        <authorList>
            <person name="Eriksson T."/>
        </authorList>
    </citation>
    <scope>NUCLEOTIDE SEQUENCE</scope>
    <source>
        <strain evidence="10">Stoneville</strain>
        <tissue evidence="10">Whole head</tissue>
    </source>
</reference>
<keyword evidence="2" id="KW-0808">Transferase</keyword>
<dbReference type="SUPFAM" id="SSF56672">
    <property type="entry name" value="DNA/RNA polymerases"/>
    <property type="match status" value="1"/>
</dbReference>
<evidence type="ECO:0000256" key="2">
    <source>
        <dbReference type="ARBA" id="ARBA00022679"/>
    </source>
</evidence>
<dbReference type="Gene3D" id="3.10.10.10">
    <property type="entry name" value="HIV Type 1 Reverse Transcriptase, subunit A, domain 1"/>
    <property type="match status" value="1"/>
</dbReference>
<keyword evidence="7" id="KW-0695">RNA-directed DNA polymerase</keyword>
<keyword evidence="5" id="KW-0255">Endonuclease</keyword>
<dbReference type="InterPro" id="IPR012337">
    <property type="entry name" value="RNaseH-like_sf"/>
</dbReference>